<evidence type="ECO:0000313" key="3">
    <source>
        <dbReference type="Proteomes" id="UP000433876"/>
    </source>
</evidence>
<sequence>MLRFRSPRSGPHGARRPCLTWSSLGKILDNLNDTWCDSVLDSGLAPHAVLRVFIRRELRRRLDEITPPFPEKVLATVSAKGSPSLKAKLEDLTSPRIALLPGVLAPISKWSETLTYKMNFFETVRHQPIAIETDAANRQNYEIATGIMANMLGPRIKYSCSYYPTGNETLGEAEEKMLDLYIERLGLKTGMRFLDLGCGWGAAILYFAEKIPGLEVVGFSNSRTQKEYIDAKAKELGLTNVRIITGNCTDYEFQPEYFDRALSVELFEHMKNYEGLMAKMSRALRPGGQLLVHHFCHRTTPYHYEDGWMARTFFTGGTMPSSDLLLYFQKDLVIKKHWWINGYHYSRTLEHWLENTMARREKMMPHLAETYGEDMAFVWHNRWQIFHLASSEMFKTDGGDTWGVTHALFEKPDPEPVTLGVVTMEPVTMEPLEI</sequence>
<organism evidence="2 3">
    <name type="scientific">Sordaria macrospora</name>
    <dbReference type="NCBI Taxonomy" id="5147"/>
    <lineage>
        <taxon>Eukaryota</taxon>
        <taxon>Fungi</taxon>
        <taxon>Dikarya</taxon>
        <taxon>Ascomycota</taxon>
        <taxon>Pezizomycotina</taxon>
        <taxon>Sordariomycetes</taxon>
        <taxon>Sordariomycetidae</taxon>
        <taxon>Sordariales</taxon>
        <taxon>Sordariaceae</taxon>
        <taxon>Sordaria</taxon>
    </lineage>
</organism>
<name>A0A8S9A058_SORMA</name>
<proteinExistence type="inferred from homology"/>
<dbReference type="SUPFAM" id="SSF53335">
    <property type="entry name" value="S-adenosyl-L-methionine-dependent methyltransferases"/>
    <property type="match status" value="1"/>
</dbReference>
<dbReference type="FunFam" id="3.40.50.150:FF:000554">
    <property type="entry name" value="Cation-transporting ATPase"/>
    <property type="match status" value="1"/>
</dbReference>
<reference evidence="2 3" key="1">
    <citation type="submission" date="2017-07" db="EMBL/GenBank/DDBJ databases">
        <title>Genome sequence of the Sordaria macrospora wild type strain R19027.</title>
        <authorList>
            <person name="Nowrousian M."/>
            <person name="Teichert I."/>
            <person name="Kueck U."/>
        </authorList>
    </citation>
    <scope>NUCLEOTIDE SEQUENCE [LARGE SCALE GENOMIC DNA]</scope>
    <source>
        <strain evidence="2 3">R19027</strain>
        <tissue evidence="2">Mycelium</tissue>
    </source>
</reference>
<dbReference type="VEuPathDB" id="FungiDB:SMAC_04504"/>
<protein>
    <submittedName>
        <fullName evidence="2">Uncharacterized protein</fullName>
    </submittedName>
</protein>
<dbReference type="InterPro" id="IPR029063">
    <property type="entry name" value="SAM-dependent_MTases_sf"/>
</dbReference>
<dbReference type="Gene3D" id="3.40.50.150">
    <property type="entry name" value="Vaccinia Virus protein VP39"/>
    <property type="match status" value="1"/>
</dbReference>
<dbReference type="AlphaFoldDB" id="A0A8S9A058"/>
<dbReference type="CDD" id="cd02440">
    <property type="entry name" value="AdoMet_MTases"/>
    <property type="match status" value="1"/>
</dbReference>
<evidence type="ECO:0000313" key="2">
    <source>
        <dbReference type="EMBL" id="KAA8634570.1"/>
    </source>
</evidence>
<accession>A0A8S9A058</accession>
<comment type="similarity">
    <text evidence="1">Belongs to the CFA/CMAS family.</text>
</comment>
<dbReference type="Pfam" id="PF02353">
    <property type="entry name" value="CMAS"/>
    <property type="match status" value="1"/>
</dbReference>
<dbReference type="PANTHER" id="PTHR43832:SF1">
    <property type="entry name" value="S-ADENOSYL-L-METHIONINE-DEPENDENT METHYLTRANSFERASES SUPERFAMILY PROTEIN"/>
    <property type="match status" value="1"/>
</dbReference>
<dbReference type="EMBL" id="NMPR01000021">
    <property type="protein sequence ID" value="KAA8634570.1"/>
    <property type="molecule type" value="Genomic_DNA"/>
</dbReference>
<dbReference type="Proteomes" id="UP000433876">
    <property type="component" value="Unassembled WGS sequence"/>
</dbReference>
<gene>
    <name evidence="2" type="ORF">SMACR_04504</name>
</gene>
<comment type="caution">
    <text evidence="2">The sequence shown here is derived from an EMBL/GenBank/DDBJ whole genome shotgun (WGS) entry which is preliminary data.</text>
</comment>
<evidence type="ECO:0000256" key="1">
    <source>
        <dbReference type="ARBA" id="ARBA00010815"/>
    </source>
</evidence>
<dbReference type="PANTHER" id="PTHR43832">
    <property type="match status" value="1"/>
</dbReference>